<gene>
    <name evidence="13" type="ORF">OSTQU699_LOCUS6685</name>
</gene>
<reference evidence="13" key="1">
    <citation type="submission" date="2020-12" db="EMBL/GenBank/DDBJ databases">
        <authorList>
            <person name="Iha C."/>
        </authorList>
    </citation>
    <scope>NUCLEOTIDE SEQUENCE</scope>
</reference>
<evidence type="ECO:0000256" key="11">
    <source>
        <dbReference type="SAM" id="MobiDB-lite"/>
    </source>
</evidence>
<evidence type="ECO:0000256" key="1">
    <source>
        <dbReference type="ARBA" id="ARBA00004389"/>
    </source>
</evidence>
<accession>A0A8S1J1W8</accession>
<evidence type="ECO:0000256" key="10">
    <source>
        <dbReference type="ARBA" id="ARBA00023170"/>
    </source>
</evidence>
<protein>
    <recommendedName>
        <fullName evidence="3">Signal recognition particle receptor subunit beta</fullName>
    </recommendedName>
</protein>
<keyword evidence="14" id="KW-1185">Reference proteome</keyword>
<evidence type="ECO:0000313" key="14">
    <source>
        <dbReference type="Proteomes" id="UP000708148"/>
    </source>
</evidence>
<feature type="transmembrane region" description="Helical" evidence="12">
    <location>
        <begin position="29"/>
        <end position="47"/>
    </location>
</feature>
<evidence type="ECO:0000256" key="12">
    <source>
        <dbReference type="SAM" id="Phobius"/>
    </source>
</evidence>
<dbReference type="InterPro" id="IPR019009">
    <property type="entry name" value="SRP_receptor_beta_su"/>
</dbReference>
<evidence type="ECO:0000256" key="4">
    <source>
        <dbReference type="ARBA" id="ARBA00022692"/>
    </source>
</evidence>
<dbReference type="GO" id="GO:0005789">
    <property type="term" value="C:endoplasmic reticulum membrane"/>
    <property type="evidence" value="ECO:0007669"/>
    <property type="project" value="UniProtKB-SubCell"/>
</dbReference>
<keyword evidence="7 12" id="KW-1133">Transmembrane helix</keyword>
<keyword evidence="9 12" id="KW-0472">Membrane</keyword>
<dbReference type="AlphaFoldDB" id="A0A8S1J1W8"/>
<dbReference type="InterPro" id="IPR027417">
    <property type="entry name" value="P-loop_NTPase"/>
</dbReference>
<keyword evidence="8" id="KW-0342">GTP-binding</keyword>
<evidence type="ECO:0000256" key="6">
    <source>
        <dbReference type="ARBA" id="ARBA00022824"/>
    </source>
</evidence>
<comment type="subcellular location">
    <subcellularLocation>
        <location evidence="1">Endoplasmic reticulum membrane</location>
        <topology evidence="1">Single-pass membrane protein</topology>
    </subcellularLocation>
</comment>
<evidence type="ECO:0000256" key="3">
    <source>
        <dbReference type="ARBA" id="ARBA00020256"/>
    </source>
</evidence>
<keyword evidence="10" id="KW-0675">Receptor</keyword>
<dbReference type="SUPFAM" id="SSF52540">
    <property type="entry name" value="P-loop containing nucleoside triphosphate hydrolases"/>
    <property type="match status" value="1"/>
</dbReference>
<evidence type="ECO:0000256" key="2">
    <source>
        <dbReference type="ARBA" id="ARBA00005619"/>
    </source>
</evidence>
<evidence type="ECO:0000256" key="8">
    <source>
        <dbReference type="ARBA" id="ARBA00023134"/>
    </source>
</evidence>
<keyword evidence="6" id="KW-0256">Endoplasmic reticulum</keyword>
<evidence type="ECO:0000313" key="13">
    <source>
        <dbReference type="EMBL" id="CAD7701326.1"/>
    </source>
</evidence>
<evidence type="ECO:0000256" key="9">
    <source>
        <dbReference type="ARBA" id="ARBA00023136"/>
    </source>
</evidence>
<name>A0A8S1J1W8_9CHLO</name>
<dbReference type="OrthoDB" id="41266at2759"/>
<keyword evidence="4 12" id="KW-0812">Transmembrane</keyword>
<dbReference type="EMBL" id="CAJHUC010001497">
    <property type="protein sequence ID" value="CAD7701326.1"/>
    <property type="molecule type" value="Genomic_DNA"/>
</dbReference>
<evidence type="ECO:0000256" key="5">
    <source>
        <dbReference type="ARBA" id="ARBA00022741"/>
    </source>
</evidence>
<sequence>MAVGDEHALYKPPPPGDAGGYPGHPGFSLETRAIVAVVAILAIFWLAKRIFGRTFPSSHGSCILLVGPSGAGKTVLSHKLQEGGALNGTVAPMEDSEGNLIQQAGIDGNVHFVDLPGHPRLKDRLDMHISMAAGIIFMLDATDFMPNSKKVAEQLFDLLSHPVFCSHHLPLLLACNKADLGAKAHTDTFIVKLLEKEIESLRTVHSNLEGDGPTVGKEGEVFSFKHVVSKVAVAKISAITGDIGPVLQFTRDCIGH</sequence>
<dbReference type="Proteomes" id="UP000708148">
    <property type="component" value="Unassembled WGS sequence"/>
</dbReference>
<organism evidence="13 14">
    <name type="scientific">Ostreobium quekettii</name>
    <dbReference type="NCBI Taxonomy" id="121088"/>
    <lineage>
        <taxon>Eukaryota</taxon>
        <taxon>Viridiplantae</taxon>
        <taxon>Chlorophyta</taxon>
        <taxon>core chlorophytes</taxon>
        <taxon>Ulvophyceae</taxon>
        <taxon>TCBD clade</taxon>
        <taxon>Bryopsidales</taxon>
        <taxon>Ostreobineae</taxon>
        <taxon>Ostreobiaceae</taxon>
        <taxon>Ostreobium</taxon>
    </lineage>
</organism>
<dbReference type="Pfam" id="PF09439">
    <property type="entry name" value="SRPRB"/>
    <property type="match status" value="1"/>
</dbReference>
<proteinExistence type="inferred from homology"/>
<keyword evidence="5" id="KW-0547">Nucleotide-binding</keyword>
<comment type="similarity">
    <text evidence="2">Belongs to the SRP receptor beta subunit family.</text>
</comment>
<dbReference type="GO" id="GO:0005525">
    <property type="term" value="F:GTP binding"/>
    <property type="evidence" value="ECO:0007669"/>
    <property type="project" value="UniProtKB-KW"/>
</dbReference>
<feature type="region of interest" description="Disordered" evidence="11">
    <location>
        <begin position="1"/>
        <end position="23"/>
    </location>
</feature>
<comment type="caution">
    <text evidence="13">The sequence shown here is derived from an EMBL/GenBank/DDBJ whole genome shotgun (WGS) entry which is preliminary data.</text>
</comment>
<dbReference type="Gene3D" id="3.40.50.300">
    <property type="entry name" value="P-loop containing nucleotide triphosphate hydrolases"/>
    <property type="match status" value="1"/>
</dbReference>
<evidence type="ECO:0000256" key="7">
    <source>
        <dbReference type="ARBA" id="ARBA00022989"/>
    </source>
</evidence>